<evidence type="ECO:0000256" key="4">
    <source>
        <dbReference type="ARBA" id="ARBA00022989"/>
    </source>
</evidence>
<evidence type="ECO:0000313" key="8">
    <source>
        <dbReference type="EMBL" id="VEJ35131.1"/>
    </source>
</evidence>
<dbReference type="InterPro" id="IPR015414">
    <property type="entry name" value="TMEM64"/>
</dbReference>
<proteinExistence type="inferred from homology"/>
<feature type="transmembrane region" description="Helical" evidence="6">
    <location>
        <begin position="140"/>
        <end position="160"/>
    </location>
</feature>
<dbReference type="InterPro" id="IPR032816">
    <property type="entry name" value="VTT_dom"/>
</dbReference>
<feature type="transmembrane region" description="Helical" evidence="6">
    <location>
        <begin position="51"/>
        <end position="83"/>
    </location>
</feature>
<feature type="transmembrane region" description="Helical" evidence="6">
    <location>
        <begin position="14"/>
        <end position="31"/>
    </location>
</feature>
<keyword evidence="3 6" id="KW-0812">Transmembrane</keyword>
<feature type="transmembrane region" description="Helical" evidence="6">
    <location>
        <begin position="172"/>
        <end position="192"/>
    </location>
</feature>
<evidence type="ECO:0000256" key="1">
    <source>
        <dbReference type="ARBA" id="ARBA00004651"/>
    </source>
</evidence>
<dbReference type="Pfam" id="PF09335">
    <property type="entry name" value="VTT_dom"/>
    <property type="match status" value="1"/>
</dbReference>
<keyword evidence="4 6" id="KW-1133">Transmembrane helix</keyword>
<dbReference type="OrthoDB" id="371137at2"/>
<dbReference type="Proteomes" id="UP000269544">
    <property type="component" value="Chromosome"/>
</dbReference>
<dbReference type="PANTHER" id="PTHR12677">
    <property type="entry name" value="GOLGI APPARATUS MEMBRANE PROTEIN TVP38-RELATED"/>
    <property type="match status" value="1"/>
</dbReference>
<evidence type="ECO:0000256" key="5">
    <source>
        <dbReference type="ARBA" id="ARBA00023136"/>
    </source>
</evidence>
<keyword evidence="5 6" id="KW-0472">Membrane</keyword>
<keyword evidence="2 6" id="KW-1003">Cell membrane</keyword>
<comment type="subcellular location">
    <subcellularLocation>
        <location evidence="1 6">Cell membrane</location>
        <topology evidence="1 6">Multi-pass membrane protein</topology>
    </subcellularLocation>
</comment>
<dbReference type="RefSeq" id="WP_126464968.1">
    <property type="nucleotide sequence ID" value="NZ_JAUSWF010000010.1"/>
</dbReference>
<feature type="transmembrane region" description="Helical" evidence="6">
    <location>
        <begin position="90"/>
        <end position="107"/>
    </location>
</feature>
<reference evidence="8 9" key="1">
    <citation type="submission" date="2018-12" db="EMBL/GenBank/DDBJ databases">
        <authorList>
            <consortium name="Pathogen Informatics"/>
        </authorList>
    </citation>
    <scope>NUCLEOTIDE SEQUENCE [LARGE SCALE GENOMIC DNA]</scope>
    <source>
        <strain evidence="8 9">NCTC13079</strain>
    </source>
</reference>
<dbReference type="AlphaFoldDB" id="A0A3S4YUZ2"/>
<keyword evidence="9" id="KW-1185">Reference proteome</keyword>
<evidence type="ECO:0000256" key="2">
    <source>
        <dbReference type="ARBA" id="ARBA00022475"/>
    </source>
</evidence>
<name>A0A3S4YUZ2_9FIRM</name>
<dbReference type="PANTHER" id="PTHR12677:SF49">
    <property type="entry name" value="TVP38_TMEM64 FAMILY MEMBRANE PROTEIN"/>
    <property type="match status" value="1"/>
</dbReference>
<gene>
    <name evidence="8" type="primary">ydjZ_1</name>
    <name evidence="8" type="ORF">NCTC13079_00526</name>
</gene>
<organism evidence="8 9">
    <name type="scientific">Aedoeadaptatus ivorii</name>
    <dbReference type="NCBI Taxonomy" id="54006"/>
    <lineage>
        <taxon>Bacteria</taxon>
        <taxon>Bacillati</taxon>
        <taxon>Bacillota</taxon>
        <taxon>Tissierellia</taxon>
        <taxon>Tissierellales</taxon>
        <taxon>Peptoniphilaceae</taxon>
        <taxon>Aedoeadaptatus</taxon>
    </lineage>
</organism>
<evidence type="ECO:0000313" key="9">
    <source>
        <dbReference type="Proteomes" id="UP000269544"/>
    </source>
</evidence>
<dbReference type="EMBL" id="LR134523">
    <property type="protein sequence ID" value="VEJ35131.1"/>
    <property type="molecule type" value="Genomic_DNA"/>
</dbReference>
<feature type="domain" description="VTT" evidence="7">
    <location>
        <begin position="71"/>
        <end position="184"/>
    </location>
</feature>
<dbReference type="GO" id="GO:0005886">
    <property type="term" value="C:plasma membrane"/>
    <property type="evidence" value="ECO:0007669"/>
    <property type="project" value="UniProtKB-SubCell"/>
</dbReference>
<accession>A0A3S4YUZ2</accession>
<evidence type="ECO:0000259" key="7">
    <source>
        <dbReference type="Pfam" id="PF09335"/>
    </source>
</evidence>
<comment type="similarity">
    <text evidence="6">Belongs to the TVP38/TMEM64 family.</text>
</comment>
<evidence type="ECO:0000256" key="6">
    <source>
        <dbReference type="RuleBase" id="RU366058"/>
    </source>
</evidence>
<evidence type="ECO:0000256" key="3">
    <source>
        <dbReference type="ARBA" id="ARBA00022692"/>
    </source>
</evidence>
<sequence>MIKNWIRNPHVKKSINIASWVATGLFLLWMWRAGLLTDENKIRAALEASGAFAPLVFIAIQAIQVVIPILPGAVGCVFGVVFFGSLKGFLYNYIGICLGSIAAFYLSRRYGSAFARQMAGGKTFEKYLHYLDDTSRFEKVLAFLIFFPFAPDDILCYVAGLSRIRFERFTTIILLGKPFAIWSYTMGMVYLINVATKVAGKIIL</sequence>
<protein>
    <recommendedName>
        <fullName evidence="6">TVP38/TMEM64 family membrane protein</fullName>
    </recommendedName>
</protein>
<dbReference type="KEGG" id="piv:NCTC13079_00526"/>